<gene>
    <name evidence="1" type="ORF">MPLDJ20_110384</name>
</gene>
<evidence type="ECO:0000313" key="1">
    <source>
        <dbReference type="EMBL" id="CDX21450.1"/>
    </source>
</evidence>
<accession>A0A090DWM5</accession>
<sequence>MGYKKGIEADWELMAEAIRAYMANPNYVKTVAPKTAARIRAHVNEHKELKHIIQFNSAVGTAGGAAGAGVALGSDGSDSERGQAQ</sequence>
<proteinExistence type="predicted"/>
<evidence type="ECO:0000313" key="2">
    <source>
        <dbReference type="Proteomes" id="UP000046373"/>
    </source>
</evidence>
<dbReference type="GeneID" id="31888006"/>
<dbReference type="AlphaFoldDB" id="A0A090DWM5"/>
<name>A0A090DWM5_MESPL</name>
<dbReference type="EMBL" id="CCNB01000003">
    <property type="protein sequence ID" value="CDX21450.1"/>
    <property type="molecule type" value="Genomic_DNA"/>
</dbReference>
<protein>
    <submittedName>
        <fullName evidence="1">Uncharacterized protein</fullName>
    </submittedName>
</protein>
<reference evidence="1 2" key="1">
    <citation type="submission" date="2014-08" db="EMBL/GenBank/DDBJ databases">
        <authorList>
            <person name="Moulin Lionel"/>
        </authorList>
    </citation>
    <scope>NUCLEOTIDE SEQUENCE [LARGE SCALE GENOMIC DNA]</scope>
</reference>
<dbReference type="Proteomes" id="UP000046373">
    <property type="component" value="Unassembled WGS sequence"/>
</dbReference>
<organism evidence="1 2">
    <name type="scientific">Mesorhizobium plurifarium</name>
    <dbReference type="NCBI Taxonomy" id="69974"/>
    <lineage>
        <taxon>Bacteria</taxon>
        <taxon>Pseudomonadati</taxon>
        <taxon>Pseudomonadota</taxon>
        <taxon>Alphaproteobacteria</taxon>
        <taxon>Hyphomicrobiales</taxon>
        <taxon>Phyllobacteriaceae</taxon>
        <taxon>Mesorhizobium</taxon>
    </lineage>
</organism>